<dbReference type="Proteomes" id="UP000230002">
    <property type="component" value="Unassembled WGS sequence"/>
</dbReference>
<feature type="transmembrane region" description="Helical" evidence="1">
    <location>
        <begin position="272"/>
        <end position="293"/>
    </location>
</feature>
<sequence length="381" mass="42178">MFTLLTLTCFCILSTSTRQGRTVRLLLALTLFALWASTTAFLVLNTFLSQYLILKDAYITWADSSSSNASASFDYDEVSRYLQAGACGRGTATLTINILLGDAIVWWRACVLWRGNWPIRVLCVLLLLATSRFFTPTTGVVDTCWACYRGGSWNPDPNAQGIGYLYEGFSFGVAATALSLATNVLATTLMRGLGLGRSDSDWRDDSDRRYRSFLKKYVEIGTRVSRLEKIMVLLVESGIAYCVLWIVIAILLAGLNDQHVYDSHGVLQLTSFWNICAVFVQGGLVPLIAVPVVSGESAYTDMAIYPTIIIVVVTLDRSQVEQQFWTADARSRGTAVETVIAMDDGVGIETADYRVLPIARRSREELLSAEKAYSQHDRRGM</sequence>
<proteinExistence type="predicted"/>
<keyword evidence="1" id="KW-1133">Transmembrane helix</keyword>
<keyword evidence="3" id="KW-1185">Reference proteome</keyword>
<dbReference type="AlphaFoldDB" id="A0A2G8RVR9"/>
<feature type="transmembrane region" description="Helical" evidence="1">
    <location>
        <begin position="28"/>
        <end position="48"/>
    </location>
</feature>
<keyword evidence="1" id="KW-0472">Membrane</keyword>
<feature type="transmembrane region" description="Helical" evidence="1">
    <location>
        <begin position="230"/>
        <end position="252"/>
    </location>
</feature>
<evidence type="ECO:0000256" key="1">
    <source>
        <dbReference type="SAM" id="Phobius"/>
    </source>
</evidence>
<name>A0A2G8RVR9_9APHY</name>
<comment type="caution">
    <text evidence="2">The sequence shown here is derived from an EMBL/GenBank/DDBJ whole genome shotgun (WGS) entry which is preliminary data.</text>
</comment>
<evidence type="ECO:0000313" key="2">
    <source>
        <dbReference type="EMBL" id="PIL25603.1"/>
    </source>
</evidence>
<dbReference type="EMBL" id="AYKW01000045">
    <property type="protein sequence ID" value="PIL25603.1"/>
    <property type="molecule type" value="Genomic_DNA"/>
</dbReference>
<dbReference type="OrthoDB" id="3214103at2759"/>
<protein>
    <submittedName>
        <fullName evidence="2">Uncharacterized protein</fullName>
    </submittedName>
</protein>
<accession>A0A2G8RVR9</accession>
<organism evidence="2 3">
    <name type="scientific">Ganoderma sinense ZZ0214-1</name>
    <dbReference type="NCBI Taxonomy" id="1077348"/>
    <lineage>
        <taxon>Eukaryota</taxon>
        <taxon>Fungi</taxon>
        <taxon>Dikarya</taxon>
        <taxon>Basidiomycota</taxon>
        <taxon>Agaricomycotina</taxon>
        <taxon>Agaricomycetes</taxon>
        <taxon>Polyporales</taxon>
        <taxon>Polyporaceae</taxon>
        <taxon>Ganoderma</taxon>
    </lineage>
</organism>
<gene>
    <name evidence="2" type="ORF">GSI_11351</name>
</gene>
<reference evidence="2 3" key="1">
    <citation type="journal article" date="2015" name="Sci. Rep.">
        <title>Chromosome-level genome map provides insights into diverse defense mechanisms in the medicinal fungus Ganoderma sinense.</title>
        <authorList>
            <person name="Zhu Y."/>
            <person name="Xu J."/>
            <person name="Sun C."/>
            <person name="Zhou S."/>
            <person name="Xu H."/>
            <person name="Nelson D.R."/>
            <person name="Qian J."/>
            <person name="Song J."/>
            <person name="Luo H."/>
            <person name="Xiang L."/>
            <person name="Li Y."/>
            <person name="Xu Z."/>
            <person name="Ji A."/>
            <person name="Wang L."/>
            <person name="Lu S."/>
            <person name="Hayward A."/>
            <person name="Sun W."/>
            <person name="Li X."/>
            <person name="Schwartz D.C."/>
            <person name="Wang Y."/>
            <person name="Chen S."/>
        </authorList>
    </citation>
    <scope>NUCLEOTIDE SEQUENCE [LARGE SCALE GENOMIC DNA]</scope>
    <source>
        <strain evidence="2 3">ZZ0214-1</strain>
    </source>
</reference>
<keyword evidence="1" id="KW-0812">Transmembrane</keyword>
<evidence type="ECO:0000313" key="3">
    <source>
        <dbReference type="Proteomes" id="UP000230002"/>
    </source>
</evidence>